<proteinExistence type="predicted"/>
<dbReference type="InterPro" id="IPR007345">
    <property type="entry name" value="Polysacch_pyruvyl_Trfase"/>
</dbReference>
<gene>
    <name evidence="2" type="primary">csaB</name>
    <name evidence="2" type="ORF">L2716_13610</name>
</gene>
<reference evidence="2 3" key="1">
    <citation type="submission" date="2022-01" db="EMBL/GenBank/DDBJ databases">
        <title>Alkalihalobacillus sp. EGI L200015, a novel bacterium isolated from a salt lake sediment.</title>
        <authorList>
            <person name="Gao L."/>
            <person name="Fang B.-Z."/>
            <person name="Li W.-J."/>
        </authorList>
    </citation>
    <scope>NUCLEOTIDE SEQUENCE [LARGE SCALE GENOMIC DNA]</scope>
    <source>
        <strain evidence="2 3">KCTC 12718</strain>
    </source>
</reference>
<dbReference type="PANTHER" id="PTHR36836:SF1">
    <property type="entry name" value="COLANIC ACID BIOSYNTHESIS PROTEIN WCAK"/>
    <property type="match status" value="1"/>
</dbReference>
<keyword evidence="2" id="KW-0808">Transferase</keyword>
<dbReference type="Proteomes" id="UP001649381">
    <property type="component" value="Unassembled WGS sequence"/>
</dbReference>
<dbReference type="InterPro" id="IPR019896">
    <property type="entry name" value="Polysacch_pyruvyl_Trfase_CsaB"/>
</dbReference>
<name>A0ABS9H4F1_9BACL</name>
<dbReference type="Pfam" id="PF04230">
    <property type="entry name" value="PS_pyruv_trans"/>
    <property type="match status" value="1"/>
</dbReference>
<sequence>MKIVISGYYGFDNIGDEAIVFSIIQSLRMIEKNLDIVVLSNNPEKTKSLYNVGAVNRWRLKEVKEAIKSSDGLISGGGSLFQDSTGWKSIPYYGGIIKIAQWLKKPVFIYAQGIGPLKSSLSRAIVRHVMNHSNKITIRDEDSKRLLETVGVKRELEIVPDPVIGIEADYHSQWFKEQSFSKPVITVSVRNWKDHVEFKKIIASELDKFLDRFDAHVVFVPMHGKHDDHASEDIISMMKHSAVVSPFDASIEEKIAIIGQSDLLVGMRLHSLIFAAVKDTPFLAISYDPKIDSFADLCNQRVAGSVEDDDLEGFSEKILEEMSNLDYRLQLMKEPVNKMRGVALETAKKAIDTFRQQ</sequence>
<dbReference type="GO" id="GO:0016740">
    <property type="term" value="F:transferase activity"/>
    <property type="evidence" value="ECO:0007669"/>
    <property type="project" value="UniProtKB-KW"/>
</dbReference>
<dbReference type="PANTHER" id="PTHR36836">
    <property type="entry name" value="COLANIC ACID BIOSYNTHESIS PROTEIN WCAK"/>
    <property type="match status" value="1"/>
</dbReference>
<dbReference type="NCBIfam" id="TIGR03609">
    <property type="entry name" value="S_layer_CsaB"/>
    <property type="match status" value="1"/>
</dbReference>
<feature type="domain" description="Polysaccharide pyruvyl transferase" evidence="1">
    <location>
        <begin position="13"/>
        <end position="289"/>
    </location>
</feature>
<keyword evidence="3" id="KW-1185">Reference proteome</keyword>
<dbReference type="RefSeq" id="WP_236336702.1">
    <property type="nucleotide sequence ID" value="NZ_JAKIJS010000001.1"/>
</dbReference>
<evidence type="ECO:0000313" key="3">
    <source>
        <dbReference type="Proteomes" id="UP001649381"/>
    </source>
</evidence>
<evidence type="ECO:0000313" key="2">
    <source>
        <dbReference type="EMBL" id="MCF6138768.1"/>
    </source>
</evidence>
<comment type="caution">
    <text evidence="2">The sequence shown here is derived from an EMBL/GenBank/DDBJ whole genome shotgun (WGS) entry which is preliminary data.</text>
</comment>
<dbReference type="EMBL" id="JAKIJS010000001">
    <property type="protein sequence ID" value="MCF6138768.1"/>
    <property type="molecule type" value="Genomic_DNA"/>
</dbReference>
<protein>
    <submittedName>
        <fullName evidence="2">Polysaccharide pyruvyl transferase CsaB</fullName>
    </submittedName>
</protein>
<accession>A0ABS9H4F1</accession>
<evidence type="ECO:0000259" key="1">
    <source>
        <dbReference type="Pfam" id="PF04230"/>
    </source>
</evidence>
<organism evidence="2 3">
    <name type="scientific">Pseudalkalibacillus berkeleyi</name>
    <dbReference type="NCBI Taxonomy" id="1069813"/>
    <lineage>
        <taxon>Bacteria</taxon>
        <taxon>Bacillati</taxon>
        <taxon>Bacillota</taxon>
        <taxon>Bacilli</taxon>
        <taxon>Bacillales</taxon>
        <taxon>Fictibacillaceae</taxon>
        <taxon>Pseudalkalibacillus</taxon>
    </lineage>
</organism>